<evidence type="ECO:0000256" key="1">
    <source>
        <dbReference type="SAM" id="SignalP"/>
    </source>
</evidence>
<dbReference type="RefSeq" id="WP_073402968.1">
    <property type="nucleotide sequence ID" value="NZ_FQTV01000014.1"/>
</dbReference>
<dbReference type="AlphaFoldDB" id="A0A1M5EM96"/>
<evidence type="ECO:0000313" key="3">
    <source>
        <dbReference type="Proteomes" id="UP000184509"/>
    </source>
</evidence>
<accession>A0A1M5EM96</accession>
<dbReference type="STRING" id="1297750.SAMN05444405_11419"/>
<feature type="chain" id="PRO_5012296400" description="DUF4831 domain-containing protein" evidence="1">
    <location>
        <begin position="20"/>
        <end position="355"/>
    </location>
</feature>
<keyword evidence="3" id="KW-1185">Reference proteome</keyword>
<dbReference type="EMBL" id="FQTV01000014">
    <property type="protein sequence ID" value="SHF80327.1"/>
    <property type="molecule type" value="Genomic_DNA"/>
</dbReference>
<reference evidence="2 3" key="1">
    <citation type="submission" date="2016-11" db="EMBL/GenBank/DDBJ databases">
        <authorList>
            <person name="Jaros S."/>
            <person name="Januszkiewicz K."/>
            <person name="Wedrychowicz H."/>
        </authorList>
    </citation>
    <scope>NUCLEOTIDE SEQUENCE [LARGE SCALE GENOMIC DNA]</scope>
    <source>
        <strain evidence="2 3">DSM 26991</strain>
    </source>
</reference>
<organism evidence="2 3">
    <name type="scientific">Bacteroides luti</name>
    <dbReference type="NCBI Taxonomy" id="1297750"/>
    <lineage>
        <taxon>Bacteria</taxon>
        <taxon>Pseudomonadati</taxon>
        <taxon>Bacteroidota</taxon>
        <taxon>Bacteroidia</taxon>
        <taxon>Bacteroidales</taxon>
        <taxon>Bacteroidaceae</taxon>
        <taxon>Bacteroides</taxon>
    </lineage>
</organism>
<feature type="signal peptide" evidence="1">
    <location>
        <begin position="1"/>
        <end position="19"/>
    </location>
</feature>
<dbReference type="OrthoDB" id="1092380at2"/>
<dbReference type="Pfam" id="PF16115">
    <property type="entry name" value="DUF4831"/>
    <property type="match status" value="1"/>
</dbReference>
<protein>
    <recommendedName>
        <fullName evidence="4">DUF4831 domain-containing protein</fullName>
    </recommendedName>
</protein>
<proteinExistence type="predicted"/>
<evidence type="ECO:0000313" key="2">
    <source>
        <dbReference type="EMBL" id="SHF80327.1"/>
    </source>
</evidence>
<keyword evidence="1" id="KW-0732">Signal</keyword>
<dbReference type="Proteomes" id="UP000184509">
    <property type="component" value="Unassembled WGS sequence"/>
</dbReference>
<gene>
    <name evidence="2" type="ORF">SAMN05444405_11419</name>
</gene>
<sequence length="355" mass="39467">MKKSIALLSLLLLSANTFAQTEVTKYGGKDQEYGVTYTLPKSVIEIEVETVKSTYIPGEFCKYADRYLRLSNISDTKEEHWEITDVKAKSIGIPDAEKTYFIKLKDKTLAPLMELTENGIIKTINLPLSPKVAPVKEVPVEKKAKPNARDFMTEEILMAGSSAKVAELVAKEIYKVRDSKSSLLRGEVESMPKDGASLKLVLEKLDEQEKALTELFSGTVEKETKSYKFTIAPTQDVNKAIAFRFSKKLGVLGVNDLAGSPVYYTLTNLKTVPEKTPETGKPKKIEGVVYNVPGKAHFSVFTSQTNLFDSDFMITQFGSTDTLMKELFEKKSVVKVTFDPSTGGLIKIDRETLSK</sequence>
<dbReference type="InterPro" id="IPR032265">
    <property type="entry name" value="DUF4831"/>
</dbReference>
<evidence type="ECO:0008006" key="4">
    <source>
        <dbReference type="Google" id="ProtNLM"/>
    </source>
</evidence>
<name>A0A1M5EM96_9BACE</name>